<reference evidence="6" key="1">
    <citation type="journal article" date="2020" name="Nature">
        <title>Giant virus diversity and host interactions through global metagenomics.</title>
        <authorList>
            <person name="Schulz F."/>
            <person name="Roux S."/>
            <person name="Paez-Espino D."/>
            <person name="Jungbluth S."/>
            <person name="Walsh D.A."/>
            <person name="Denef V.J."/>
            <person name="McMahon K.D."/>
            <person name="Konstantinidis K.T."/>
            <person name="Eloe-Fadrosh E.A."/>
            <person name="Kyrpides N.C."/>
            <person name="Woyke T."/>
        </authorList>
    </citation>
    <scope>NUCLEOTIDE SEQUENCE</scope>
    <source>
        <strain evidence="6">GVMAG-M-3300022752-39</strain>
    </source>
</reference>
<accession>A0A6C0CUI6</accession>
<protein>
    <recommendedName>
        <fullName evidence="5">NAD-dependent epimerase/dehydratase domain-containing protein</fullName>
    </recommendedName>
</protein>
<dbReference type="GO" id="GO:0016853">
    <property type="term" value="F:isomerase activity"/>
    <property type="evidence" value="ECO:0007669"/>
    <property type="project" value="UniProtKB-KW"/>
</dbReference>
<sequence length="315" mass="36442">MKKILVTGGSGLVGHGIQSIVEEFGDKYEFIFVSSKDYDLYDFKETNKMFQDIQPHMVIHLAANVGGLYKNMNQKVDMFEKNLMINYNVVKCSHDHKVEKLVACLSTCIFPDQIEYPIDETMLHDGPPHGSNDAYAYAKRMLEVHCSAYRASYGDNFMCIIPTNIYGPHDNFDLENAHVLPALIHKCYLAKLYDEDFIVRGTGKPLRQFIYSQDLAWLIMMVMENYKGDNIILSVDETQEVSIESVARTIARCFDYEHRIVFDPSYSDGQYKKTVTNNRLRQLLGNDHKFEFTSIHDGCKKTVEWFINKMNIYKK</sequence>
<dbReference type="SUPFAM" id="SSF51735">
    <property type="entry name" value="NAD(P)-binding Rossmann-fold domains"/>
    <property type="match status" value="1"/>
</dbReference>
<proteinExistence type="inferred from homology"/>
<evidence type="ECO:0000259" key="5">
    <source>
        <dbReference type="Pfam" id="PF01370"/>
    </source>
</evidence>
<evidence type="ECO:0000313" key="6">
    <source>
        <dbReference type="EMBL" id="QHT08011.1"/>
    </source>
</evidence>
<organism evidence="6">
    <name type="scientific">viral metagenome</name>
    <dbReference type="NCBI Taxonomy" id="1070528"/>
    <lineage>
        <taxon>unclassified sequences</taxon>
        <taxon>metagenomes</taxon>
        <taxon>organismal metagenomes</taxon>
    </lineage>
</organism>
<dbReference type="InterPro" id="IPR001509">
    <property type="entry name" value="Epimerase_deHydtase"/>
</dbReference>
<keyword evidence="2" id="KW-0521">NADP</keyword>
<evidence type="ECO:0000256" key="4">
    <source>
        <dbReference type="ARBA" id="ARBA00023235"/>
    </source>
</evidence>
<evidence type="ECO:0000256" key="2">
    <source>
        <dbReference type="ARBA" id="ARBA00022857"/>
    </source>
</evidence>
<name>A0A6C0CUI6_9ZZZZ</name>
<dbReference type="HAMAP" id="MF_00956">
    <property type="entry name" value="GDP_fucose_synth"/>
    <property type="match status" value="1"/>
</dbReference>
<evidence type="ECO:0000256" key="3">
    <source>
        <dbReference type="ARBA" id="ARBA00023002"/>
    </source>
</evidence>
<keyword evidence="3" id="KW-0560">Oxidoreductase</keyword>
<dbReference type="Pfam" id="PF01370">
    <property type="entry name" value="Epimerase"/>
    <property type="match status" value="1"/>
</dbReference>
<dbReference type="Gene3D" id="3.40.50.720">
    <property type="entry name" value="NAD(P)-binding Rossmann-like Domain"/>
    <property type="match status" value="1"/>
</dbReference>
<dbReference type="PANTHER" id="PTHR43238">
    <property type="entry name" value="GDP-L-FUCOSE SYNTHASE"/>
    <property type="match status" value="1"/>
</dbReference>
<dbReference type="CDD" id="cd05239">
    <property type="entry name" value="GDP_FS_SDR_e"/>
    <property type="match status" value="1"/>
</dbReference>
<dbReference type="PANTHER" id="PTHR43238:SF1">
    <property type="entry name" value="GDP-L-FUCOSE SYNTHASE"/>
    <property type="match status" value="1"/>
</dbReference>
<dbReference type="GO" id="GO:0050577">
    <property type="term" value="F:GDP-L-fucose synthase activity"/>
    <property type="evidence" value="ECO:0007669"/>
    <property type="project" value="TreeGrafter"/>
</dbReference>
<dbReference type="Gene3D" id="3.90.25.10">
    <property type="entry name" value="UDP-galactose 4-epimerase, domain 1"/>
    <property type="match status" value="1"/>
</dbReference>
<dbReference type="InterPro" id="IPR036291">
    <property type="entry name" value="NAD(P)-bd_dom_sf"/>
</dbReference>
<keyword evidence="4" id="KW-0413">Isomerase</keyword>
<comment type="similarity">
    <text evidence="1">Belongs to the NAD(P)-dependent epimerase/dehydratase family. Fucose synthase subfamily.</text>
</comment>
<dbReference type="EMBL" id="MN739489">
    <property type="protein sequence ID" value="QHT08011.1"/>
    <property type="molecule type" value="Genomic_DNA"/>
</dbReference>
<evidence type="ECO:0000256" key="1">
    <source>
        <dbReference type="ARBA" id="ARBA00005959"/>
    </source>
</evidence>
<feature type="domain" description="NAD-dependent epimerase/dehydratase" evidence="5">
    <location>
        <begin position="4"/>
        <end position="228"/>
    </location>
</feature>
<dbReference type="AlphaFoldDB" id="A0A6C0CUI6"/>
<dbReference type="InterPro" id="IPR028614">
    <property type="entry name" value="GDP_fucose/colitose_synth"/>
</dbReference>